<dbReference type="EMBL" id="JAPFFF010000047">
    <property type="protein sequence ID" value="KAK8840296.1"/>
    <property type="molecule type" value="Genomic_DNA"/>
</dbReference>
<evidence type="ECO:0000256" key="4">
    <source>
        <dbReference type="ARBA" id="ARBA00022786"/>
    </source>
</evidence>
<proteinExistence type="predicted"/>
<evidence type="ECO:0000256" key="5">
    <source>
        <dbReference type="ARBA" id="ARBA00022833"/>
    </source>
</evidence>
<dbReference type="InterPro" id="IPR024766">
    <property type="entry name" value="Znf_RING_H2"/>
</dbReference>
<dbReference type="SUPFAM" id="SSF57850">
    <property type="entry name" value="RING/U-box"/>
    <property type="match status" value="1"/>
</dbReference>
<accession>A0ABR2H2C2</accession>
<organism evidence="8 9">
    <name type="scientific">Tritrichomonas musculus</name>
    <dbReference type="NCBI Taxonomy" id="1915356"/>
    <lineage>
        <taxon>Eukaryota</taxon>
        <taxon>Metamonada</taxon>
        <taxon>Parabasalia</taxon>
        <taxon>Tritrichomonadida</taxon>
        <taxon>Tritrichomonadidae</taxon>
        <taxon>Tritrichomonas</taxon>
    </lineage>
</organism>
<evidence type="ECO:0000313" key="9">
    <source>
        <dbReference type="Proteomes" id="UP001470230"/>
    </source>
</evidence>
<reference evidence="8 9" key="1">
    <citation type="submission" date="2024-04" db="EMBL/GenBank/DDBJ databases">
        <title>Tritrichomonas musculus Genome.</title>
        <authorList>
            <person name="Alves-Ferreira E."/>
            <person name="Grigg M."/>
            <person name="Lorenzi H."/>
            <person name="Galac M."/>
        </authorList>
    </citation>
    <scope>NUCLEOTIDE SEQUENCE [LARGE SCALE GENOMIC DNA]</scope>
    <source>
        <strain evidence="8 9">EAF2021</strain>
    </source>
</reference>
<feature type="domain" description="RING-type" evidence="7">
    <location>
        <begin position="40"/>
        <end position="96"/>
    </location>
</feature>
<keyword evidence="5" id="KW-0862">Zinc</keyword>
<dbReference type="InterPro" id="IPR013083">
    <property type="entry name" value="Znf_RING/FYVE/PHD"/>
</dbReference>
<evidence type="ECO:0000256" key="6">
    <source>
        <dbReference type="PROSITE-ProRule" id="PRU00175"/>
    </source>
</evidence>
<evidence type="ECO:0000256" key="3">
    <source>
        <dbReference type="ARBA" id="ARBA00022771"/>
    </source>
</evidence>
<protein>
    <submittedName>
        <fullName evidence="8">RING-box protein 2</fullName>
    </submittedName>
</protein>
<evidence type="ECO:0000256" key="2">
    <source>
        <dbReference type="ARBA" id="ARBA00022723"/>
    </source>
</evidence>
<comment type="pathway">
    <text evidence="1">Protein modification; protein ubiquitination.</text>
</comment>
<dbReference type="InterPro" id="IPR001841">
    <property type="entry name" value="Znf_RING"/>
</dbReference>
<keyword evidence="3 6" id="KW-0863">Zinc-finger</keyword>
<dbReference type="Proteomes" id="UP001470230">
    <property type="component" value="Unassembled WGS sequence"/>
</dbReference>
<dbReference type="Gene3D" id="3.30.40.10">
    <property type="entry name" value="Zinc/RING finger domain, C3HC4 (zinc finger)"/>
    <property type="match status" value="1"/>
</dbReference>
<evidence type="ECO:0000313" key="8">
    <source>
        <dbReference type="EMBL" id="KAK8840296.1"/>
    </source>
</evidence>
<comment type="caution">
    <text evidence="8">The sequence shown here is derived from an EMBL/GenBank/DDBJ whole genome shotgun (WGS) entry which is preliminary data.</text>
</comment>
<evidence type="ECO:0000259" key="7">
    <source>
        <dbReference type="PROSITE" id="PS50089"/>
    </source>
</evidence>
<keyword evidence="2" id="KW-0479">Metal-binding</keyword>
<keyword evidence="4" id="KW-0833">Ubl conjugation pathway</keyword>
<dbReference type="PROSITE" id="PS50089">
    <property type="entry name" value="ZF_RING_2"/>
    <property type="match status" value="1"/>
</dbReference>
<name>A0ABR2H2C2_9EUKA</name>
<sequence length="127" mass="14133">MSQPATSPVEIEKCTLVYEHYFNKANEPCGICHLLLGNVCRSCTQEHSHNCPPVTGVCGHSFHSHCLTSFWLDLNSSANFHKEDDNRERNPCPSCQSMGVNSEFQELVSNNCMPSAELESGTENKNN</sequence>
<gene>
    <name evidence="8" type="ORF">M9Y10_030851</name>
</gene>
<evidence type="ECO:0000256" key="1">
    <source>
        <dbReference type="ARBA" id="ARBA00004906"/>
    </source>
</evidence>
<dbReference type="Pfam" id="PF12678">
    <property type="entry name" value="zf-rbx1"/>
    <property type="match status" value="1"/>
</dbReference>
<keyword evidence="9" id="KW-1185">Reference proteome</keyword>